<evidence type="ECO:0000256" key="1">
    <source>
        <dbReference type="SAM" id="MobiDB-lite"/>
    </source>
</evidence>
<keyword evidence="2" id="KW-0812">Transmembrane</keyword>
<keyword evidence="2" id="KW-1133">Transmembrane helix</keyword>
<name>A0AA88H7T0_ARTSF</name>
<dbReference type="Proteomes" id="UP001187531">
    <property type="component" value="Unassembled WGS sequence"/>
</dbReference>
<comment type="caution">
    <text evidence="3">The sequence shown here is derived from an EMBL/GenBank/DDBJ whole genome shotgun (WGS) entry which is preliminary data.</text>
</comment>
<proteinExistence type="predicted"/>
<accession>A0AA88H7T0</accession>
<feature type="non-terminal residue" evidence="3">
    <location>
        <position position="1"/>
    </location>
</feature>
<protein>
    <submittedName>
        <fullName evidence="3">Uncharacterized protein</fullName>
    </submittedName>
</protein>
<dbReference type="AlphaFoldDB" id="A0AA88H7T0"/>
<reference evidence="3" key="1">
    <citation type="submission" date="2023-07" db="EMBL/GenBank/DDBJ databases">
        <title>Chromosome-level genome assembly of Artemia franciscana.</title>
        <authorList>
            <person name="Jo E."/>
        </authorList>
    </citation>
    <scope>NUCLEOTIDE SEQUENCE</scope>
    <source>
        <tissue evidence="3">Whole body</tissue>
    </source>
</reference>
<organism evidence="3 4">
    <name type="scientific">Artemia franciscana</name>
    <name type="common">Brine shrimp</name>
    <name type="synonym">Artemia sanfranciscana</name>
    <dbReference type="NCBI Taxonomy" id="6661"/>
    <lineage>
        <taxon>Eukaryota</taxon>
        <taxon>Metazoa</taxon>
        <taxon>Ecdysozoa</taxon>
        <taxon>Arthropoda</taxon>
        <taxon>Crustacea</taxon>
        <taxon>Branchiopoda</taxon>
        <taxon>Anostraca</taxon>
        <taxon>Artemiidae</taxon>
        <taxon>Artemia</taxon>
    </lineage>
</organism>
<gene>
    <name evidence="3" type="ORF">QYM36_017892</name>
</gene>
<sequence>WNCGLRVIMLRSVYVFFPLLLLVISEGYFPMKQARFLLHKPFSFEREHIQVPMPVVELKRLNTQIISLSFSILFTSLTSYTKTIVHPTCYQLLSSVLPVCHRKKRQYFWDDFPQARNSPLMAESVILHAMPQPYAVKYVRPTDLFTNHPAYSPYGALGYRDDEDNDPIQPSFKIAAPKQGIFLLQTMVVSTHIATTTQTQTAGTTVTHILPCIPLSGVKGCLCNPSVYLTSSSTDSSTSTFSSSSSSAD</sequence>
<keyword evidence="2" id="KW-0472">Membrane</keyword>
<evidence type="ECO:0000313" key="4">
    <source>
        <dbReference type="Proteomes" id="UP001187531"/>
    </source>
</evidence>
<dbReference type="EMBL" id="JAVRJZ010000078">
    <property type="protein sequence ID" value="KAK2703760.1"/>
    <property type="molecule type" value="Genomic_DNA"/>
</dbReference>
<keyword evidence="4" id="KW-1185">Reference proteome</keyword>
<evidence type="ECO:0000313" key="3">
    <source>
        <dbReference type="EMBL" id="KAK2703760.1"/>
    </source>
</evidence>
<evidence type="ECO:0000256" key="2">
    <source>
        <dbReference type="SAM" id="Phobius"/>
    </source>
</evidence>
<feature type="region of interest" description="Disordered" evidence="1">
    <location>
        <begin position="230"/>
        <end position="249"/>
    </location>
</feature>
<feature type="transmembrane region" description="Helical" evidence="2">
    <location>
        <begin position="12"/>
        <end position="31"/>
    </location>
</feature>